<proteinExistence type="predicted"/>
<sequence length="252" mass="28431">MLNDSHPENTRCPQAARLNFENAGMATLWPGNRPGRYVQVHMPLLCSSSPALNRWFAPPGRKSKEPQPILADVPIQLLNTYVDWLYRRRLTTKHEETLECAHARSEIREDDEYCELAMLYRLGRLLEDGNFCNAVIDACIEKLADVPCVGVSTLPGCHYIELIYGEPEYPDDMAKKAVIDAFVESGRPVHFDGMAEQVPERFARDLSRALLASRGRGFSGAAEQGDQPCKYHDHFGIAECDVGRARKRRKLS</sequence>
<evidence type="ECO:0000313" key="1">
    <source>
        <dbReference type="EMBL" id="KAK5690448.1"/>
    </source>
</evidence>
<protein>
    <recommendedName>
        <fullName evidence="3">BTB domain-containing protein</fullName>
    </recommendedName>
</protein>
<name>A0AAN7ZV56_9PEZI</name>
<dbReference type="Proteomes" id="UP001310594">
    <property type="component" value="Unassembled WGS sequence"/>
</dbReference>
<evidence type="ECO:0000313" key="2">
    <source>
        <dbReference type="Proteomes" id="UP001310594"/>
    </source>
</evidence>
<accession>A0AAN7ZV56</accession>
<evidence type="ECO:0008006" key="3">
    <source>
        <dbReference type="Google" id="ProtNLM"/>
    </source>
</evidence>
<organism evidence="1 2">
    <name type="scientific">Elasticomyces elasticus</name>
    <dbReference type="NCBI Taxonomy" id="574655"/>
    <lineage>
        <taxon>Eukaryota</taxon>
        <taxon>Fungi</taxon>
        <taxon>Dikarya</taxon>
        <taxon>Ascomycota</taxon>
        <taxon>Pezizomycotina</taxon>
        <taxon>Dothideomycetes</taxon>
        <taxon>Dothideomycetidae</taxon>
        <taxon>Mycosphaerellales</taxon>
        <taxon>Teratosphaeriaceae</taxon>
        <taxon>Elasticomyces</taxon>
    </lineage>
</organism>
<comment type="caution">
    <text evidence="1">The sequence shown here is derived from an EMBL/GenBank/DDBJ whole genome shotgun (WGS) entry which is preliminary data.</text>
</comment>
<gene>
    <name evidence="1" type="ORF">LTR97_012316</name>
</gene>
<dbReference type="AlphaFoldDB" id="A0AAN7ZV56"/>
<reference evidence="1" key="1">
    <citation type="submission" date="2023-08" db="EMBL/GenBank/DDBJ databases">
        <title>Black Yeasts Isolated from many extreme environments.</title>
        <authorList>
            <person name="Coleine C."/>
            <person name="Stajich J.E."/>
            <person name="Selbmann L."/>
        </authorList>
    </citation>
    <scope>NUCLEOTIDE SEQUENCE</scope>
    <source>
        <strain evidence="1">CCFEE 5810</strain>
    </source>
</reference>
<dbReference type="EMBL" id="JAVRQU010000025">
    <property type="protein sequence ID" value="KAK5690448.1"/>
    <property type="molecule type" value="Genomic_DNA"/>
</dbReference>